<dbReference type="InterPro" id="IPR027443">
    <property type="entry name" value="IPNS-like_sf"/>
</dbReference>
<dbReference type="InterPro" id="IPR037037">
    <property type="entry name" value="Pro_3_hydrox_C_sf"/>
</dbReference>
<evidence type="ECO:0000259" key="2">
    <source>
        <dbReference type="Pfam" id="PF05373"/>
    </source>
</evidence>
<dbReference type="InterPro" id="IPR008035">
    <property type="entry name" value="Pro_3_hydrox_C"/>
</dbReference>
<sequence length="290" mass="33638">MPPRIIGKIDLRDYNLTRDIEHLNSVTKQPEEYDEFGQGHWKNLSIYNASGDASDTQYRSTDHCLPTEHALACLHLREFIHTHFKFDNLQMVRARSLVDGLVIPHRDFVELGQKTKYFRVFVALEDNDESFHSDEHGVFQMRAGEVWYLDAGISHAAVNFGLHSRMFLCLDFMFEDAFVDTDIFGAQAAIDFDCHTTYIERQPLHTTHVSEIISATSKIINRHTFKDIVFALSKYHFIYDLPVSSCYDWIISAARQADNLEIIDKAVGLRRYLIEQRDIGQRYAINDWNA</sequence>
<dbReference type="RefSeq" id="WP_340612610.1">
    <property type="nucleotide sequence ID" value="NZ_JBBNAW010000014.1"/>
</dbReference>
<accession>A0ABU9A3T5</accession>
<keyword evidence="4" id="KW-1185">Reference proteome</keyword>
<dbReference type="Proteomes" id="UP001386972">
    <property type="component" value="Unassembled WGS sequence"/>
</dbReference>
<feature type="domain" description="L-proline 3-hydroxylase C-terminal" evidence="2">
    <location>
        <begin position="197"/>
        <end position="280"/>
    </location>
</feature>
<organism evidence="3 4">
    <name type="scientific">Pseudomonas shirazensis</name>
    <dbReference type="NCBI Taxonomy" id="2745494"/>
    <lineage>
        <taxon>Bacteria</taxon>
        <taxon>Pseudomonadati</taxon>
        <taxon>Pseudomonadota</taxon>
        <taxon>Gammaproteobacteria</taxon>
        <taxon>Pseudomonadales</taxon>
        <taxon>Pseudomonadaceae</taxon>
        <taxon>Pseudomonas</taxon>
    </lineage>
</organism>
<comment type="caution">
    <text evidence="3">The sequence shown here is derived from an EMBL/GenBank/DDBJ whole genome shotgun (WGS) entry which is preliminary data.</text>
</comment>
<dbReference type="Gene3D" id="1.10.1720.10">
    <property type="entry name" value="L-proline 3-hydroxylase, C-terminal domain"/>
    <property type="match status" value="1"/>
</dbReference>
<gene>
    <name evidence="3" type="ORF">WLF18_15805</name>
</gene>
<dbReference type="Gene3D" id="2.60.120.330">
    <property type="entry name" value="B-lactam Antibiotic, Isopenicillin N Synthase, Chain"/>
    <property type="match status" value="1"/>
</dbReference>
<dbReference type="Pfam" id="PF05118">
    <property type="entry name" value="Asp_Arg_Hydrox"/>
    <property type="match status" value="1"/>
</dbReference>
<dbReference type="InterPro" id="IPR007803">
    <property type="entry name" value="Asp/Arg/Pro-Hydrxlase"/>
</dbReference>
<dbReference type="EMBL" id="JBBNAW010000014">
    <property type="protein sequence ID" value="MEK2610573.1"/>
    <property type="molecule type" value="Genomic_DNA"/>
</dbReference>
<evidence type="ECO:0000259" key="1">
    <source>
        <dbReference type="Pfam" id="PF05118"/>
    </source>
</evidence>
<dbReference type="SUPFAM" id="SSF51197">
    <property type="entry name" value="Clavaminate synthase-like"/>
    <property type="match status" value="1"/>
</dbReference>
<name>A0ABU9A3T5_9PSED</name>
<feature type="domain" description="Aspartyl/asparaginy/proline hydroxylase" evidence="1">
    <location>
        <begin position="27"/>
        <end position="173"/>
    </location>
</feature>
<evidence type="ECO:0000313" key="3">
    <source>
        <dbReference type="EMBL" id="MEK2610573.1"/>
    </source>
</evidence>
<evidence type="ECO:0000313" key="4">
    <source>
        <dbReference type="Proteomes" id="UP001386972"/>
    </source>
</evidence>
<proteinExistence type="predicted"/>
<dbReference type="Pfam" id="PF05373">
    <property type="entry name" value="Pro_3_hydrox_C"/>
    <property type="match status" value="1"/>
</dbReference>
<protein>
    <submittedName>
        <fullName evidence="3">Aspartyl/asparaginyl beta-hydroxylase domain-containing protein</fullName>
    </submittedName>
</protein>
<reference evidence="3 4" key="1">
    <citation type="submission" date="2024-03" db="EMBL/GenBank/DDBJ databases">
        <title>Screening, Identification and Application of a Plant Lactobacillus Strain.</title>
        <authorList>
            <person name="Li Y.L."/>
        </authorList>
    </citation>
    <scope>NUCLEOTIDE SEQUENCE [LARGE SCALE GENOMIC DNA]</scope>
    <source>
        <strain evidence="3 4">JDB</strain>
    </source>
</reference>